<feature type="compositionally biased region" description="Polar residues" evidence="1">
    <location>
        <begin position="45"/>
        <end position="66"/>
    </location>
</feature>
<evidence type="ECO:0000313" key="2">
    <source>
        <dbReference type="EMBL" id="SFA78037.1"/>
    </source>
</evidence>
<proteinExistence type="predicted"/>
<feature type="region of interest" description="Disordered" evidence="1">
    <location>
        <begin position="32"/>
        <end position="68"/>
    </location>
</feature>
<organism evidence="2 3">
    <name type="scientific">Selenomonas ruminantium</name>
    <dbReference type="NCBI Taxonomy" id="971"/>
    <lineage>
        <taxon>Bacteria</taxon>
        <taxon>Bacillati</taxon>
        <taxon>Bacillota</taxon>
        <taxon>Negativicutes</taxon>
        <taxon>Selenomonadales</taxon>
        <taxon>Selenomonadaceae</taxon>
        <taxon>Selenomonas</taxon>
    </lineage>
</organism>
<gene>
    <name evidence="2" type="ORF">SAMN05216587_101802</name>
</gene>
<dbReference type="Proteomes" id="UP000183843">
    <property type="component" value="Unassembled WGS sequence"/>
</dbReference>
<evidence type="ECO:0000313" key="3">
    <source>
        <dbReference type="Proteomes" id="UP000183843"/>
    </source>
</evidence>
<dbReference type="EMBL" id="FOJX01000001">
    <property type="protein sequence ID" value="SFA78037.1"/>
    <property type="molecule type" value="Genomic_DNA"/>
</dbReference>
<reference evidence="2 3" key="1">
    <citation type="submission" date="2016-10" db="EMBL/GenBank/DDBJ databases">
        <authorList>
            <person name="de Groot N.N."/>
        </authorList>
    </citation>
    <scope>NUCLEOTIDE SEQUENCE [LARGE SCALE GENOMIC DNA]</scope>
    <source>
        <strain evidence="2 3">L14</strain>
    </source>
</reference>
<accession>A0A1I0VPS4</accession>
<name>A0A1I0VPS4_SELRU</name>
<protein>
    <submittedName>
        <fullName evidence="2">Uncharacterized protein</fullName>
    </submittedName>
</protein>
<sequence length="100" mass="11465">MSMIFYASAKNGSAFLGMGQNMGQDVLGNHRANAQRQPGDKTYLRKQNPTHSHTPHNQRLIFQQENRQGEKRADLRVYCVHILYRNISQVCIPIPSRNIT</sequence>
<evidence type="ECO:0000256" key="1">
    <source>
        <dbReference type="SAM" id="MobiDB-lite"/>
    </source>
</evidence>
<dbReference type="AlphaFoldDB" id="A0A1I0VPS4"/>